<reference evidence="1 2" key="1">
    <citation type="submission" date="2015-03" db="EMBL/GenBank/DDBJ databases">
        <authorList>
            <person name="Murphy D."/>
        </authorList>
    </citation>
    <scope>NUCLEOTIDE SEQUENCE [LARGE SCALE GENOMIC DNA]</scope>
    <source>
        <strain evidence="1 2">DSM 44277</strain>
    </source>
</reference>
<proteinExistence type="predicted"/>
<dbReference type="AlphaFoldDB" id="A0A0U0WD45"/>
<protein>
    <submittedName>
        <fullName evidence="1">TetR family transcriptional regulator</fullName>
    </submittedName>
</protein>
<evidence type="ECO:0000313" key="2">
    <source>
        <dbReference type="Proteomes" id="UP000198875"/>
    </source>
</evidence>
<evidence type="ECO:0000313" key="1">
    <source>
        <dbReference type="EMBL" id="CPR12976.1"/>
    </source>
</evidence>
<dbReference type="EMBL" id="CSTD01000005">
    <property type="protein sequence ID" value="CPR12976.1"/>
    <property type="molecule type" value="Genomic_DNA"/>
</dbReference>
<organism evidence="1 2">
    <name type="scientific">Mycobacterium bohemicum DSM 44277</name>
    <dbReference type="NCBI Taxonomy" id="1236609"/>
    <lineage>
        <taxon>Bacteria</taxon>
        <taxon>Bacillati</taxon>
        <taxon>Actinomycetota</taxon>
        <taxon>Actinomycetes</taxon>
        <taxon>Mycobacteriales</taxon>
        <taxon>Mycobacteriaceae</taxon>
        <taxon>Mycobacterium</taxon>
    </lineage>
</organism>
<accession>A0A0U0WD45</accession>
<dbReference type="Proteomes" id="UP000198875">
    <property type="component" value="Unassembled WGS sequence"/>
</dbReference>
<gene>
    <name evidence="1" type="ORF">BN971_04283</name>
</gene>
<sequence>MTAAELAEAIAGITLLGLLTRADGLDESWVDRTTALLLNGILKGTTS</sequence>
<name>A0A0U0WD45_MYCBE</name>